<dbReference type="AlphaFoldDB" id="A0A7C3WP03"/>
<dbReference type="InterPro" id="IPR016024">
    <property type="entry name" value="ARM-type_fold"/>
</dbReference>
<reference evidence="1" key="1">
    <citation type="journal article" date="2020" name="mSystems">
        <title>Genome- and Community-Level Interaction Insights into Carbon Utilization and Element Cycling Functions of Hydrothermarchaeota in Hydrothermal Sediment.</title>
        <authorList>
            <person name="Zhou Z."/>
            <person name="Liu Y."/>
            <person name="Xu W."/>
            <person name="Pan J."/>
            <person name="Luo Z.H."/>
            <person name="Li M."/>
        </authorList>
    </citation>
    <scope>NUCLEOTIDE SEQUENCE [LARGE SCALE GENOMIC DNA]</scope>
    <source>
        <strain evidence="1">SpSt-776</strain>
    </source>
</reference>
<accession>A0A7C3WP03</accession>
<protein>
    <submittedName>
        <fullName evidence="1">HEAT repeat domain-containing protein</fullName>
    </submittedName>
</protein>
<dbReference type="EMBL" id="DTHB01000060">
    <property type="protein sequence ID" value="HGB15712.1"/>
    <property type="molecule type" value="Genomic_DNA"/>
</dbReference>
<comment type="caution">
    <text evidence="1">The sequence shown here is derived from an EMBL/GenBank/DDBJ whole genome shotgun (WGS) entry which is preliminary data.</text>
</comment>
<dbReference type="InterPro" id="IPR011989">
    <property type="entry name" value="ARM-like"/>
</dbReference>
<dbReference type="SUPFAM" id="SSF48371">
    <property type="entry name" value="ARM repeat"/>
    <property type="match status" value="1"/>
</dbReference>
<dbReference type="SMART" id="SM00567">
    <property type="entry name" value="EZ_HEAT"/>
    <property type="match status" value="2"/>
</dbReference>
<evidence type="ECO:0000313" key="1">
    <source>
        <dbReference type="EMBL" id="HGB15712.1"/>
    </source>
</evidence>
<organism evidence="1">
    <name type="scientific">Desulfobacca acetoxidans</name>
    <dbReference type="NCBI Taxonomy" id="60893"/>
    <lineage>
        <taxon>Bacteria</taxon>
        <taxon>Pseudomonadati</taxon>
        <taxon>Thermodesulfobacteriota</taxon>
        <taxon>Desulfobaccia</taxon>
        <taxon>Desulfobaccales</taxon>
        <taxon>Desulfobaccaceae</taxon>
        <taxon>Desulfobacca</taxon>
    </lineage>
</organism>
<gene>
    <name evidence="1" type="ORF">ENV62_10820</name>
</gene>
<dbReference type="Pfam" id="PF13646">
    <property type="entry name" value="HEAT_2"/>
    <property type="match status" value="1"/>
</dbReference>
<name>A0A7C3WP03_9BACT</name>
<proteinExistence type="predicted"/>
<dbReference type="InterPro" id="IPR004155">
    <property type="entry name" value="PBS_lyase_HEAT"/>
</dbReference>
<sequence length="140" mass="16294">MRFYCPRCWRDFPQKVQTCPNCGLEVEEFWHSKDYVEKLIIALKHPEKETPIRAAWLLGQLKDQRAVQPLIEIIEQTDDVYLAREAVRALGEIHTPEACRFLGSLIRHPAKMVREEVQRILSRPNGVCPFSKENQGSHGR</sequence>
<dbReference type="Gene3D" id="1.25.10.10">
    <property type="entry name" value="Leucine-rich Repeat Variant"/>
    <property type="match status" value="1"/>
</dbReference>